<dbReference type="InterPro" id="IPR021247">
    <property type="entry name" value="DUF2785"/>
</dbReference>
<dbReference type="EMBL" id="AZGN01000052">
    <property type="protein sequence ID" value="KRM31732.1"/>
    <property type="molecule type" value="Genomic_DNA"/>
</dbReference>
<sequence length="269" mass="31745">MDLEILKQKLNNSQALYSDEETNWLLDNIGDSKSEIRDDLVCNSLGAGFLEEKFTERQILFLIKQLRRKNLLFYCIKESREATLTRSFTCLLWDLIIRTNNDRKSRYYQVLNKNEERQIFEDLIKYLENEHDFTGFSPKYGWVHAVAHCSDALSDSILCDNFDQKMVADFLLAVKEMLDKVDRRFINGEEYRLADVFVNGFKANKINSGSFVNWIEAFTFDPYSDELLEYYRFNNLKSLLQDIYVKLNSISLLDPSVKEIVEKKFNSEY</sequence>
<proteinExistence type="predicted"/>
<evidence type="ECO:0000313" key="1">
    <source>
        <dbReference type="EMBL" id="KRM31732.1"/>
    </source>
</evidence>
<organism evidence="1 2">
    <name type="scientific">Lactobacillus intestinalis DSM 6629</name>
    <dbReference type="NCBI Taxonomy" id="1423761"/>
    <lineage>
        <taxon>Bacteria</taxon>
        <taxon>Bacillati</taxon>
        <taxon>Bacillota</taxon>
        <taxon>Bacilli</taxon>
        <taxon>Lactobacillales</taxon>
        <taxon>Lactobacillaceae</taxon>
        <taxon>Lactobacillus</taxon>
    </lineage>
</organism>
<keyword evidence="2" id="KW-1185">Reference proteome</keyword>
<comment type="caution">
    <text evidence="1">The sequence shown here is derived from an EMBL/GenBank/DDBJ whole genome shotgun (WGS) entry which is preliminary data.</text>
</comment>
<evidence type="ECO:0000313" key="2">
    <source>
        <dbReference type="Proteomes" id="UP000051735"/>
    </source>
</evidence>
<accession>A0ABR5PNH3</accession>
<dbReference type="RefSeq" id="WP_057811404.1">
    <property type="nucleotide sequence ID" value="NZ_AZGN01000052.1"/>
</dbReference>
<name>A0ABR5PNH3_9LACO</name>
<evidence type="ECO:0008006" key="3">
    <source>
        <dbReference type="Google" id="ProtNLM"/>
    </source>
</evidence>
<dbReference type="Pfam" id="PF10978">
    <property type="entry name" value="DUF2785"/>
    <property type="match status" value="1"/>
</dbReference>
<dbReference type="GeneID" id="75117607"/>
<dbReference type="Proteomes" id="UP000051735">
    <property type="component" value="Unassembled WGS sequence"/>
</dbReference>
<gene>
    <name evidence="1" type="ORF">FC44_GL000430</name>
</gene>
<reference evidence="1 2" key="1">
    <citation type="journal article" date="2015" name="Genome Announc.">
        <title>Expanding the biotechnology potential of lactobacilli through comparative genomics of 213 strains and associated genera.</title>
        <authorList>
            <person name="Sun Z."/>
            <person name="Harris H.M."/>
            <person name="McCann A."/>
            <person name="Guo C."/>
            <person name="Argimon S."/>
            <person name="Zhang W."/>
            <person name="Yang X."/>
            <person name="Jeffery I.B."/>
            <person name="Cooney J.C."/>
            <person name="Kagawa T.F."/>
            <person name="Liu W."/>
            <person name="Song Y."/>
            <person name="Salvetti E."/>
            <person name="Wrobel A."/>
            <person name="Rasinkangas P."/>
            <person name="Parkhill J."/>
            <person name="Rea M.C."/>
            <person name="O'Sullivan O."/>
            <person name="Ritari J."/>
            <person name="Douillard F.P."/>
            <person name="Paul Ross R."/>
            <person name="Yang R."/>
            <person name="Briner A.E."/>
            <person name="Felis G.E."/>
            <person name="de Vos W.M."/>
            <person name="Barrangou R."/>
            <person name="Klaenhammer T.R."/>
            <person name="Caufield P.W."/>
            <person name="Cui Y."/>
            <person name="Zhang H."/>
            <person name="O'Toole P.W."/>
        </authorList>
    </citation>
    <scope>NUCLEOTIDE SEQUENCE [LARGE SCALE GENOMIC DNA]</scope>
    <source>
        <strain evidence="1 2">DSM 6629</strain>
    </source>
</reference>
<protein>
    <recommendedName>
        <fullName evidence="3">DUF2785 domain-containing protein</fullName>
    </recommendedName>
</protein>